<organism evidence="7 8">
    <name type="scientific">Jaapia argillacea MUCL 33604</name>
    <dbReference type="NCBI Taxonomy" id="933084"/>
    <lineage>
        <taxon>Eukaryota</taxon>
        <taxon>Fungi</taxon>
        <taxon>Dikarya</taxon>
        <taxon>Basidiomycota</taxon>
        <taxon>Agaricomycotina</taxon>
        <taxon>Agaricomycetes</taxon>
        <taxon>Agaricomycetidae</taxon>
        <taxon>Jaapiales</taxon>
        <taxon>Jaapiaceae</taxon>
        <taxon>Jaapia</taxon>
    </lineage>
</organism>
<feature type="compositionally biased region" description="Basic and acidic residues" evidence="5">
    <location>
        <begin position="197"/>
        <end position="228"/>
    </location>
</feature>
<proteinExistence type="predicted"/>
<feature type="compositionally biased region" description="Low complexity" evidence="5">
    <location>
        <begin position="11"/>
        <end position="22"/>
    </location>
</feature>
<feature type="region of interest" description="Disordered" evidence="5">
    <location>
        <begin position="1"/>
        <end position="22"/>
    </location>
</feature>
<protein>
    <recommendedName>
        <fullName evidence="9">ZIP zinc/iron transport family</fullName>
    </recommendedName>
</protein>
<dbReference type="AlphaFoldDB" id="A0A067PKP7"/>
<feature type="transmembrane region" description="Helical" evidence="6">
    <location>
        <begin position="343"/>
        <end position="363"/>
    </location>
</feature>
<feature type="transmembrane region" description="Helical" evidence="6">
    <location>
        <begin position="42"/>
        <end position="62"/>
    </location>
</feature>
<feature type="transmembrane region" description="Helical" evidence="6">
    <location>
        <begin position="309"/>
        <end position="331"/>
    </location>
</feature>
<feature type="transmembrane region" description="Helical" evidence="6">
    <location>
        <begin position="116"/>
        <end position="136"/>
    </location>
</feature>
<evidence type="ECO:0000313" key="7">
    <source>
        <dbReference type="EMBL" id="KDQ51021.1"/>
    </source>
</evidence>
<dbReference type="GO" id="GO:0005886">
    <property type="term" value="C:plasma membrane"/>
    <property type="evidence" value="ECO:0007669"/>
    <property type="project" value="TreeGrafter"/>
</dbReference>
<evidence type="ECO:0000256" key="4">
    <source>
        <dbReference type="ARBA" id="ARBA00023136"/>
    </source>
</evidence>
<keyword evidence="2 6" id="KW-0812">Transmembrane</keyword>
<dbReference type="Pfam" id="PF02535">
    <property type="entry name" value="Zip"/>
    <property type="match status" value="1"/>
</dbReference>
<evidence type="ECO:0000256" key="5">
    <source>
        <dbReference type="SAM" id="MobiDB-lite"/>
    </source>
</evidence>
<feature type="region of interest" description="Disordered" evidence="5">
    <location>
        <begin position="155"/>
        <end position="247"/>
    </location>
</feature>
<keyword evidence="8" id="KW-1185">Reference proteome</keyword>
<dbReference type="PANTHER" id="PTHR11040">
    <property type="entry name" value="ZINC/IRON TRANSPORTER"/>
    <property type="match status" value="1"/>
</dbReference>
<evidence type="ECO:0000256" key="2">
    <source>
        <dbReference type="ARBA" id="ARBA00022692"/>
    </source>
</evidence>
<evidence type="ECO:0008006" key="9">
    <source>
        <dbReference type="Google" id="ProtNLM"/>
    </source>
</evidence>
<feature type="transmembrane region" description="Helical" evidence="6">
    <location>
        <begin position="74"/>
        <end position="96"/>
    </location>
</feature>
<dbReference type="InterPro" id="IPR003689">
    <property type="entry name" value="ZIP"/>
</dbReference>
<accession>A0A067PKP7</accession>
<sequence length="437" mass="46353">MSASSTIAALPSPSSYDPSDTPFGVPNCGSGGGAENYRSLRIASIFIILAASSTGALFPVLAKRSTWLNVPAGVFNFAKYFGSGVIIATAFIHLLSPALDELGSDCLSPAWREYPYALAICLASIFAIFCTELFAFRLGTARLAKLGLHHDPHGHSVTRGAGSHAAHGPEGLEKTLSSSDLPESHSSPHHNHHHHQHDVETGALEKRASSSSDHYREPKPDHQHRDILGPELAPGALTPATPKDVEMGESPAGLHLHNHGTIGSAATVYDHHHDPAVAQIVGIAILEFGIVLHSVLIGMTLAVDEDFKILFIVIVFHQLFEGLGLGSRLAFLQLPPAYRHVPVYAAMLFGITTPTGIAIGLGIRTSYNPGSMEASIVSGVMDAVSSGILIYTGLVELLAHEFLFSQEMINASNGKLLYALGCMFAGCALMALLGKWA</sequence>
<comment type="subcellular location">
    <subcellularLocation>
        <location evidence="1">Membrane</location>
        <topology evidence="1">Multi-pass membrane protein</topology>
    </subcellularLocation>
</comment>
<dbReference type="InParanoid" id="A0A067PKP7"/>
<evidence type="ECO:0000256" key="6">
    <source>
        <dbReference type="SAM" id="Phobius"/>
    </source>
</evidence>
<evidence type="ECO:0000256" key="3">
    <source>
        <dbReference type="ARBA" id="ARBA00022989"/>
    </source>
</evidence>
<keyword evidence="3 6" id="KW-1133">Transmembrane helix</keyword>
<feature type="compositionally biased region" description="Basic residues" evidence="5">
    <location>
        <begin position="187"/>
        <end position="196"/>
    </location>
</feature>
<feature type="transmembrane region" description="Helical" evidence="6">
    <location>
        <begin position="416"/>
        <end position="434"/>
    </location>
</feature>
<dbReference type="FunCoup" id="A0A067PKP7">
    <property type="interactions" value="262"/>
</dbReference>
<dbReference type="Proteomes" id="UP000027265">
    <property type="component" value="Unassembled WGS sequence"/>
</dbReference>
<dbReference type="OrthoDB" id="448280at2759"/>
<reference evidence="8" key="1">
    <citation type="journal article" date="2014" name="Proc. Natl. Acad. Sci. U.S.A.">
        <title>Extensive sampling of basidiomycete genomes demonstrates inadequacy of the white-rot/brown-rot paradigm for wood decay fungi.</title>
        <authorList>
            <person name="Riley R."/>
            <person name="Salamov A.A."/>
            <person name="Brown D.W."/>
            <person name="Nagy L.G."/>
            <person name="Floudas D."/>
            <person name="Held B.W."/>
            <person name="Levasseur A."/>
            <person name="Lombard V."/>
            <person name="Morin E."/>
            <person name="Otillar R."/>
            <person name="Lindquist E.A."/>
            <person name="Sun H."/>
            <person name="LaButti K.M."/>
            <person name="Schmutz J."/>
            <person name="Jabbour D."/>
            <person name="Luo H."/>
            <person name="Baker S.E."/>
            <person name="Pisabarro A.G."/>
            <person name="Walton J.D."/>
            <person name="Blanchette R.A."/>
            <person name="Henrissat B."/>
            <person name="Martin F."/>
            <person name="Cullen D."/>
            <person name="Hibbett D.S."/>
            <person name="Grigoriev I.V."/>
        </authorList>
    </citation>
    <scope>NUCLEOTIDE SEQUENCE [LARGE SCALE GENOMIC DNA]</scope>
    <source>
        <strain evidence="8">MUCL 33604</strain>
    </source>
</reference>
<dbReference type="STRING" id="933084.A0A067PKP7"/>
<gene>
    <name evidence="7" type="ORF">JAAARDRAFT_540486</name>
</gene>
<feature type="transmembrane region" description="Helical" evidence="6">
    <location>
        <begin position="280"/>
        <end position="303"/>
    </location>
</feature>
<evidence type="ECO:0000313" key="8">
    <source>
        <dbReference type="Proteomes" id="UP000027265"/>
    </source>
</evidence>
<dbReference type="EMBL" id="KL197752">
    <property type="protein sequence ID" value="KDQ51021.1"/>
    <property type="molecule type" value="Genomic_DNA"/>
</dbReference>
<dbReference type="GO" id="GO:0005385">
    <property type="term" value="F:zinc ion transmembrane transporter activity"/>
    <property type="evidence" value="ECO:0007669"/>
    <property type="project" value="TreeGrafter"/>
</dbReference>
<keyword evidence="4 6" id="KW-0472">Membrane</keyword>
<feature type="compositionally biased region" description="Low complexity" evidence="5">
    <location>
        <begin position="176"/>
        <end position="185"/>
    </location>
</feature>
<name>A0A067PKP7_9AGAM</name>
<dbReference type="HOGENOM" id="CLU_027089_0_2_1"/>
<dbReference type="PANTHER" id="PTHR11040:SF32">
    <property type="entry name" value="ZINC-REGULATED TRANSPORTER 1"/>
    <property type="match status" value="1"/>
</dbReference>
<evidence type="ECO:0000256" key="1">
    <source>
        <dbReference type="ARBA" id="ARBA00004141"/>
    </source>
</evidence>
<feature type="transmembrane region" description="Helical" evidence="6">
    <location>
        <begin position="383"/>
        <end position="404"/>
    </location>
</feature>